<protein>
    <submittedName>
        <fullName evidence="1">Uncharacterized protein</fullName>
    </submittedName>
</protein>
<accession>A0ABT0LBC0</accession>
<proteinExistence type="predicted"/>
<keyword evidence="2" id="KW-1185">Reference proteome</keyword>
<sequence length="240" mass="26560">MSIENENHMTISTDALSYGSIYLSLPVNKPLQEQMDLVFNETFTDKTSTDQRLADLFWILEQKAKNSDADSISILQQIAAKPDSGGQADCAAEKAAEILNTLFDHSALGSHTNNLISASAKDLYEYTENKIELPHFILKAALQGYLNQNEIIFASEVMNVIHQQSLNTESALISTEDVMSSSVETSVSSLTHENLILHDKKMELAKDAQALKSKEIKDAQVLRSRGLNDYIFSSISNSDL</sequence>
<name>A0ABT0LBC0_9GAMM</name>
<dbReference type="RefSeq" id="WP_248940273.1">
    <property type="nucleotide sequence ID" value="NZ_JAKIKS010000037.1"/>
</dbReference>
<organism evidence="1 2">
    <name type="scientific">Shewanella surugensis</name>
    <dbReference type="NCBI Taxonomy" id="212020"/>
    <lineage>
        <taxon>Bacteria</taxon>
        <taxon>Pseudomonadati</taxon>
        <taxon>Pseudomonadota</taxon>
        <taxon>Gammaproteobacteria</taxon>
        <taxon>Alteromonadales</taxon>
        <taxon>Shewanellaceae</taxon>
        <taxon>Shewanella</taxon>
    </lineage>
</organism>
<dbReference type="Proteomes" id="UP001203423">
    <property type="component" value="Unassembled WGS sequence"/>
</dbReference>
<dbReference type="EMBL" id="JAKIKS010000037">
    <property type="protein sequence ID" value="MCL1124998.1"/>
    <property type="molecule type" value="Genomic_DNA"/>
</dbReference>
<reference evidence="1 2" key="1">
    <citation type="submission" date="2022-01" db="EMBL/GenBank/DDBJ databases">
        <title>Whole genome-based taxonomy of the Shewanellaceae.</title>
        <authorList>
            <person name="Martin-Rodriguez A.J."/>
        </authorList>
    </citation>
    <scope>NUCLEOTIDE SEQUENCE [LARGE SCALE GENOMIC DNA]</scope>
    <source>
        <strain evidence="1 2">DSM 17177</strain>
    </source>
</reference>
<comment type="caution">
    <text evidence="1">The sequence shown here is derived from an EMBL/GenBank/DDBJ whole genome shotgun (WGS) entry which is preliminary data.</text>
</comment>
<evidence type="ECO:0000313" key="1">
    <source>
        <dbReference type="EMBL" id="MCL1124998.1"/>
    </source>
</evidence>
<evidence type="ECO:0000313" key="2">
    <source>
        <dbReference type="Proteomes" id="UP001203423"/>
    </source>
</evidence>
<gene>
    <name evidence="1" type="ORF">L2764_11060</name>
</gene>